<reference evidence="1 2" key="2">
    <citation type="submission" date="2010-03" db="EMBL/GenBank/DDBJ databases">
        <authorList>
            <person name="Pajon A."/>
        </authorList>
    </citation>
    <scope>NUCLEOTIDE SEQUENCE [LARGE SCALE GENOMIC DNA]</scope>
    <source>
        <strain evidence="1 2">SGP1</strain>
    </source>
</reference>
<accession>A0AB94IV97</accession>
<keyword evidence="2" id="KW-1185">Reference proteome</keyword>
<evidence type="ECO:0000313" key="1">
    <source>
        <dbReference type="EMBL" id="CBL27669.1"/>
    </source>
</evidence>
<protein>
    <submittedName>
        <fullName evidence="1">Uncharacterized protein</fullName>
    </submittedName>
</protein>
<dbReference type="EMBL" id="FP929056">
    <property type="protein sequence ID" value="CBL27669.1"/>
    <property type="molecule type" value="Genomic_DNA"/>
</dbReference>
<dbReference type="KEGG" id="sbr:SY1_01030"/>
<dbReference type="AlphaFoldDB" id="A0AB94IV97"/>
<name>A0AB94IV97_9BACT</name>
<sequence>MNCDCYELLLRQGDCKSSLNKKTFLEIRKISQFAKIDRGKFRCKVIVHNNDRFVTQAAHADKMREQRA</sequence>
<proteinExistence type="predicted"/>
<reference evidence="2" key="1">
    <citation type="submission" date="2010-03" db="EMBL/GenBank/DDBJ databases">
        <title>The genome sequence of Synergistetes sp. SGP1.</title>
        <authorList>
            <consortium name="metaHIT consortium -- http://www.metahit.eu/"/>
            <person name="Pajon A."/>
            <person name="Turner K."/>
            <person name="Parkhill J."/>
            <person name="Wade W."/>
            <person name="Vartoukian S."/>
        </authorList>
    </citation>
    <scope>NUCLEOTIDE SEQUENCE [LARGE SCALE GENOMIC DNA]</scope>
    <source>
        <strain evidence="2">SGP1</strain>
    </source>
</reference>
<evidence type="ECO:0000313" key="2">
    <source>
        <dbReference type="Proteomes" id="UP000008957"/>
    </source>
</evidence>
<organism evidence="1 2">
    <name type="scientific">Fretibacterium fastidiosum</name>
    <dbReference type="NCBI Taxonomy" id="651822"/>
    <lineage>
        <taxon>Bacteria</taxon>
        <taxon>Thermotogati</taxon>
        <taxon>Synergistota</taxon>
        <taxon>Synergistia</taxon>
        <taxon>Synergistales</taxon>
        <taxon>Aminobacteriaceae</taxon>
        <taxon>Fretibacterium</taxon>
    </lineage>
</organism>
<gene>
    <name evidence="1" type="ORF">SY1_01030</name>
</gene>
<dbReference type="Proteomes" id="UP000008957">
    <property type="component" value="Chromosome"/>
</dbReference>